<dbReference type="Proteomes" id="UP001375240">
    <property type="component" value="Unassembled WGS sequence"/>
</dbReference>
<proteinExistence type="predicted"/>
<dbReference type="EMBL" id="JAVHNQ010000009">
    <property type="protein sequence ID" value="KAK6338716.1"/>
    <property type="molecule type" value="Genomic_DNA"/>
</dbReference>
<evidence type="ECO:0000313" key="1">
    <source>
        <dbReference type="EMBL" id="KAK6338716.1"/>
    </source>
</evidence>
<organism evidence="1 2">
    <name type="scientific">Orbilia brochopaga</name>
    <dbReference type="NCBI Taxonomy" id="3140254"/>
    <lineage>
        <taxon>Eukaryota</taxon>
        <taxon>Fungi</taxon>
        <taxon>Dikarya</taxon>
        <taxon>Ascomycota</taxon>
        <taxon>Pezizomycotina</taxon>
        <taxon>Orbiliomycetes</taxon>
        <taxon>Orbiliales</taxon>
        <taxon>Orbiliaceae</taxon>
        <taxon>Orbilia</taxon>
    </lineage>
</organism>
<protein>
    <submittedName>
        <fullName evidence="1">Uncharacterized protein</fullName>
    </submittedName>
</protein>
<keyword evidence="2" id="KW-1185">Reference proteome</keyword>
<sequence length="75" mass="8494">MAPPVTSPKSSLSDPSLGFLFHKQWFAPPVDGQFHTYHPARGFYDSDKDMSVRWDHAGNFMRPSMFNIADSQACM</sequence>
<evidence type="ECO:0000313" key="2">
    <source>
        <dbReference type="Proteomes" id="UP001375240"/>
    </source>
</evidence>
<comment type="caution">
    <text evidence="1">The sequence shown here is derived from an EMBL/GenBank/DDBJ whole genome shotgun (WGS) entry which is preliminary data.</text>
</comment>
<gene>
    <name evidence="1" type="ORF">TWF696_009528</name>
</gene>
<name>A0AAV9UBK1_9PEZI</name>
<accession>A0AAV9UBK1</accession>
<dbReference type="AlphaFoldDB" id="A0AAV9UBK1"/>
<reference evidence="1 2" key="1">
    <citation type="submission" date="2019-10" db="EMBL/GenBank/DDBJ databases">
        <authorList>
            <person name="Palmer J.M."/>
        </authorList>
    </citation>
    <scope>NUCLEOTIDE SEQUENCE [LARGE SCALE GENOMIC DNA]</scope>
    <source>
        <strain evidence="1 2">TWF696</strain>
    </source>
</reference>